<dbReference type="InterPro" id="IPR050187">
    <property type="entry name" value="Lipid_Phosphate_FormReg"/>
</dbReference>
<accession>A0A4R2D0K8</accession>
<dbReference type="RefSeq" id="WP_133033184.1">
    <property type="nucleotide sequence ID" value="NZ_BAABEI010000012.1"/>
</dbReference>
<feature type="domain" description="DAGKc" evidence="1">
    <location>
        <begin position="1"/>
        <end position="131"/>
    </location>
</feature>
<dbReference type="SUPFAM" id="SSF111331">
    <property type="entry name" value="NAD kinase/diacylglycerol kinase-like"/>
    <property type="match status" value="1"/>
</dbReference>
<dbReference type="AlphaFoldDB" id="A0A4R2D0K8"/>
<keyword evidence="2" id="KW-0418">Kinase</keyword>
<protein>
    <submittedName>
        <fullName evidence="2">Diacylglycerol kinase family enzyme</fullName>
    </submittedName>
</protein>
<dbReference type="Gene3D" id="3.40.50.10330">
    <property type="entry name" value="Probable inorganic polyphosphate/atp-NAD kinase, domain 1"/>
    <property type="match status" value="1"/>
</dbReference>
<dbReference type="InterPro" id="IPR016064">
    <property type="entry name" value="NAD/diacylglycerol_kinase_sf"/>
</dbReference>
<evidence type="ECO:0000259" key="1">
    <source>
        <dbReference type="PROSITE" id="PS50146"/>
    </source>
</evidence>
<dbReference type="PROSITE" id="PS50146">
    <property type="entry name" value="DAGK"/>
    <property type="match status" value="1"/>
</dbReference>
<organism evidence="2 3">
    <name type="scientific">Shinella granuli</name>
    <dbReference type="NCBI Taxonomy" id="323621"/>
    <lineage>
        <taxon>Bacteria</taxon>
        <taxon>Pseudomonadati</taxon>
        <taxon>Pseudomonadota</taxon>
        <taxon>Alphaproteobacteria</taxon>
        <taxon>Hyphomicrobiales</taxon>
        <taxon>Rhizobiaceae</taxon>
        <taxon>Shinella</taxon>
    </lineage>
</organism>
<dbReference type="InterPro" id="IPR001206">
    <property type="entry name" value="Diacylglycerol_kinase_cat_dom"/>
</dbReference>
<dbReference type="PANTHER" id="PTHR12358">
    <property type="entry name" value="SPHINGOSINE KINASE"/>
    <property type="match status" value="1"/>
</dbReference>
<reference evidence="2 3" key="1">
    <citation type="submission" date="2019-03" db="EMBL/GenBank/DDBJ databases">
        <title>Genomic Encyclopedia of Type Strains, Phase IV (KMG-IV): sequencing the most valuable type-strain genomes for metagenomic binning, comparative biology and taxonomic classification.</title>
        <authorList>
            <person name="Goeker M."/>
        </authorList>
    </citation>
    <scope>NUCLEOTIDE SEQUENCE [LARGE SCALE GENOMIC DNA]</scope>
    <source>
        <strain evidence="2 3">DSM 18401</strain>
    </source>
</reference>
<sequence>MRVQAIFNRDGGTFRTTDMEAYARHAEKVFYEAGHHLDCDIVEGADIEMALRRCSERTDLDAMLAGGGDGTVSAAAGLAWQSKMPLGIIPAGTMNLFARSLNIPLDIWQAIDALADGDIAAADIGTADDRAFVHQFSAGLHARMVRLRNAMTYRSRLGKIAANTRAAVGVILDPPEFEVEFNVDGVEEHRKVSAINVSNNRFGENGLLYADDLTGGHLGFYTTKPLKPAGVAKLAFDILRGKLRENADVTEMTGTEVDLHFPRVDRAINCVIDGELLPMDRDVSIRLHPGELKVMVPKVQAKTMATAETAAA</sequence>
<proteinExistence type="predicted"/>
<gene>
    <name evidence="2" type="ORF">EV665_102186</name>
</gene>
<evidence type="ECO:0000313" key="3">
    <source>
        <dbReference type="Proteomes" id="UP000295351"/>
    </source>
</evidence>
<keyword evidence="2" id="KW-0808">Transferase</keyword>
<comment type="caution">
    <text evidence="2">The sequence shown here is derived from an EMBL/GenBank/DDBJ whole genome shotgun (WGS) entry which is preliminary data.</text>
</comment>
<name>A0A4R2D0K8_SHIGR</name>
<dbReference type="InterPro" id="IPR017438">
    <property type="entry name" value="ATP-NAD_kinase_N"/>
</dbReference>
<dbReference type="Proteomes" id="UP000295351">
    <property type="component" value="Unassembled WGS sequence"/>
</dbReference>
<dbReference type="Gene3D" id="2.60.200.40">
    <property type="match status" value="1"/>
</dbReference>
<keyword evidence="3" id="KW-1185">Reference proteome</keyword>
<evidence type="ECO:0000313" key="2">
    <source>
        <dbReference type="EMBL" id="TCN47667.1"/>
    </source>
</evidence>
<dbReference type="Pfam" id="PF00781">
    <property type="entry name" value="DAGK_cat"/>
    <property type="match status" value="1"/>
</dbReference>
<dbReference type="PANTHER" id="PTHR12358:SF54">
    <property type="entry name" value="SPHINGOSINE KINASE RELATED PROTEIN"/>
    <property type="match status" value="1"/>
</dbReference>
<dbReference type="EMBL" id="SLVX01000002">
    <property type="protein sequence ID" value="TCN47667.1"/>
    <property type="molecule type" value="Genomic_DNA"/>
</dbReference>
<dbReference type="GO" id="GO:0016301">
    <property type="term" value="F:kinase activity"/>
    <property type="evidence" value="ECO:0007669"/>
    <property type="project" value="UniProtKB-KW"/>
</dbReference>